<dbReference type="OrthoDB" id="3596450at2759"/>
<evidence type="ECO:0000259" key="1">
    <source>
        <dbReference type="Pfam" id="PF20150"/>
    </source>
</evidence>
<dbReference type="HOGENOM" id="CLU_065839_0_0_1"/>
<dbReference type="AlphaFoldDB" id="W9NSV8"/>
<feature type="domain" description="2EXR" evidence="1">
    <location>
        <begin position="4"/>
        <end position="106"/>
    </location>
</feature>
<organism evidence="2">
    <name type="scientific">Fusarium oxysporum f. sp. pisi HDV247</name>
    <dbReference type="NCBI Taxonomy" id="1080344"/>
    <lineage>
        <taxon>Eukaryota</taxon>
        <taxon>Fungi</taxon>
        <taxon>Dikarya</taxon>
        <taxon>Ascomycota</taxon>
        <taxon>Pezizomycotina</taxon>
        <taxon>Sordariomycetes</taxon>
        <taxon>Hypocreomycetidae</taxon>
        <taxon>Hypocreales</taxon>
        <taxon>Nectriaceae</taxon>
        <taxon>Fusarium</taxon>
        <taxon>Fusarium oxysporum species complex</taxon>
    </lineage>
</organism>
<accession>W9NSV8</accession>
<gene>
    <name evidence="2" type="ORF">FOVG_12954</name>
</gene>
<dbReference type="Pfam" id="PF20150">
    <property type="entry name" value="2EXR"/>
    <property type="match status" value="1"/>
</dbReference>
<dbReference type="InterPro" id="IPR045518">
    <property type="entry name" value="2EXR"/>
</dbReference>
<evidence type="ECO:0000313" key="2">
    <source>
        <dbReference type="EMBL" id="EXA35828.1"/>
    </source>
</evidence>
<proteinExistence type="predicted"/>
<name>W9NSV8_FUSOX</name>
<protein>
    <recommendedName>
        <fullName evidence="1">2EXR domain-containing protein</fullName>
    </recommendedName>
</protein>
<dbReference type="EMBL" id="JH650977">
    <property type="protein sequence ID" value="EXA35828.1"/>
    <property type="molecule type" value="Genomic_DNA"/>
</dbReference>
<reference evidence="2" key="1">
    <citation type="submission" date="2011-10" db="EMBL/GenBank/DDBJ databases">
        <title>The Genome Sequence of Fusarium oxysporum HDV247.</title>
        <authorList>
            <consortium name="The Broad Institute Genome Sequencing Platform"/>
            <person name="Ma L.-J."/>
            <person name="Gale L.R."/>
            <person name="Schwartz D.C."/>
            <person name="Zhou S."/>
            <person name="Corby-Kistler H."/>
            <person name="Young S.K."/>
            <person name="Zeng Q."/>
            <person name="Gargeya S."/>
            <person name="Fitzgerald M."/>
            <person name="Haas B."/>
            <person name="Abouelleil A."/>
            <person name="Alvarado L."/>
            <person name="Arachchi H.M."/>
            <person name="Berlin A."/>
            <person name="Brown A."/>
            <person name="Chapman S.B."/>
            <person name="Chen Z."/>
            <person name="Dunbar C."/>
            <person name="Freedman E."/>
            <person name="Gearin G."/>
            <person name="Goldberg J."/>
            <person name="Griggs A."/>
            <person name="Gujja S."/>
            <person name="Heiman D."/>
            <person name="Howarth C."/>
            <person name="Larson L."/>
            <person name="Lui A."/>
            <person name="MacDonald P.J.P."/>
            <person name="Montmayeur A."/>
            <person name="Murphy C."/>
            <person name="Neiman D."/>
            <person name="Pearson M."/>
            <person name="Priest M."/>
            <person name="Roberts A."/>
            <person name="Saif S."/>
            <person name="Shea T."/>
            <person name="Shenoy N."/>
            <person name="Sisk P."/>
            <person name="Stolte C."/>
            <person name="Sykes S."/>
            <person name="Wortman J."/>
            <person name="Nusbaum C."/>
            <person name="Birren B."/>
        </authorList>
    </citation>
    <scope>NUCLEOTIDE SEQUENCE [LARGE SCALE GENOMIC DNA]</scope>
    <source>
        <strain evidence="2">HDV247</strain>
    </source>
</reference>
<reference evidence="2" key="2">
    <citation type="submission" date="2012-05" db="EMBL/GenBank/DDBJ databases">
        <title>Annotation of the Genome Sequence of Fusarium oxysporum HDV247.</title>
        <authorList>
            <consortium name="The Broad Institute Genomics Platform"/>
            <person name="Ma L.-J."/>
            <person name="Corby-Kistler H."/>
            <person name="Broz K."/>
            <person name="Gale L.R."/>
            <person name="Jonkers W."/>
            <person name="O'Donnell K."/>
            <person name="Ploetz R."/>
            <person name="Steinberg C."/>
            <person name="Schwartz D.C."/>
            <person name="VanEtten H."/>
            <person name="Zhou S."/>
            <person name="Young S.K."/>
            <person name="Zeng Q."/>
            <person name="Gargeya S."/>
            <person name="Fitzgerald M."/>
            <person name="Abouelleil A."/>
            <person name="Alvarado L."/>
            <person name="Chapman S.B."/>
            <person name="Gainer-Dewar J."/>
            <person name="Goldberg J."/>
            <person name="Griggs A."/>
            <person name="Gujja S."/>
            <person name="Hansen M."/>
            <person name="Howarth C."/>
            <person name="Imamovic A."/>
            <person name="Ireland A."/>
            <person name="Larimer J."/>
            <person name="McCowan C."/>
            <person name="Murphy C."/>
            <person name="Pearson M."/>
            <person name="Poon T.W."/>
            <person name="Priest M."/>
            <person name="Roberts A."/>
            <person name="Saif S."/>
            <person name="Shea T."/>
            <person name="Sykes S."/>
            <person name="Wortman J."/>
            <person name="Nusbaum C."/>
            <person name="Birren B."/>
        </authorList>
    </citation>
    <scope>NUCLEOTIDE SEQUENCE</scope>
    <source>
        <strain evidence="2">HDV247</strain>
    </source>
</reference>
<dbReference type="Proteomes" id="UP000030751">
    <property type="component" value="Unassembled WGS sequence"/>
</dbReference>
<sequence>MASFKRFAELPRELRDQIWSMAIRDDRPGVHIFGQYDGENDNGNEDRSLTRGDWPSNTWAAPSWRWYFENLNKDRSDENISTYLIDGGLWTACHESRLVMEKRFEQSKRSIYRRPDSGRAREEELFKKATTGYFYGSPLHCVTVFPHRDLFVLQAEDLSKVDWGWLAFEAALASPKEDFGGVRHIAIEYDEKWWKEILESEYISDAPSIWALIDAAFELSGVIYTLWILDRSLRRKKDASALKEKKGKSYFSTDIFYASDRKFVEVHHERMYCVCREWDYVKPLDSTPESRVSSDVDERRSDIDDFSSSLGFVSRLEDELCDRYDPDDTEAERYCHVGLLGWDDL</sequence>